<protein>
    <recommendedName>
        <fullName evidence="6">Invertebrate defensins family profile domain-containing protein</fullName>
    </recommendedName>
</protein>
<evidence type="ECO:0000313" key="2">
    <source>
        <dbReference type="EMBL" id="PAA64764.1"/>
    </source>
</evidence>
<reference evidence="2 5" key="1">
    <citation type="submission" date="2017-06" db="EMBL/GenBank/DDBJ databases">
        <title>A platform for efficient transgenesis in Macrostomum lignano, a flatworm model organism for stem cell research.</title>
        <authorList>
            <person name="Berezikov E."/>
        </authorList>
    </citation>
    <scope>NUCLEOTIDE SEQUENCE [LARGE SCALE GENOMIC DNA]</scope>
    <source>
        <strain evidence="2">DV1</strain>
        <tissue evidence="2">Whole organism</tissue>
    </source>
</reference>
<dbReference type="EMBL" id="NIVC01001717">
    <property type="protein sequence ID" value="PAA64764.1"/>
    <property type="molecule type" value="Genomic_DNA"/>
</dbReference>
<accession>A0A267EUX9</accession>
<feature type="chain" id="PRO_5011916071" description="Invertebrate defensins family profile domain-containing protein" evidence="1">
    <location>
        <begin position="27"/>
        <end position="102"/>
    </location>
</feature>
<evidence type="ECO:0000256" key="1">
    <source>
        <dbReference type="SAM" id="SignalP"/>
    </source>
</evidence>
<organism evidence="2 5">
    <name type="scientific">Macrostomum lignano</name>
    <dbReference type="NCBI Taxonomy" id="282301"/>
    <lineage>
        <taxon>Eukaryota</taxon>
        <taxon>Metazoa</taxon>
        <taxon>Spiralia</taxon>
        <taxon>Lophotrochozoa</taxon>
        <taxon>Platyhelminthes</taxon>
        <taxon>Rhabditophora</taxon>
        <taxon>Macrostomorpha</taxon>
        <taxon>Macrostomida</taxon>
        <taxon>Macrostomidae</taxon>
        <taxon>Macrostomum</taxon>
    </lineage>
</organism>
<name>A0A267EUX9_9PLAT</name>
<dbReference type="AlphaFoldDB" id="A0A267EUX9"/>
<keyword evidence="1" id="KW-0732">Signal</keyword>
<evidence type="ECO:0000313" key="3">
    <source>
        <dbReference type="EMBL" id="PAA65225.1"/>
    </source>
</evidence>
<dbReference type="EMBL" id="NIVC01001124">
    <property type="protein sequence ID" value="PAA71963.1"/>
    <property type="molecule type" value="Genomic_DNA"/>
</dbReference>
<sequence>MAQKLVQHLALMQLLLLLLLLHSGGGGCSSAGLDLDAGLETEDDSAAVVGLETDKRYMHTGLSYCTRLCHYNFGRHARCRGYFNSVSRGCDCVCAAFNGWGR</sequence>
<gene>
    <name evidence="4" type="ORF">BOX15_Mlig002610g1</name>
    <name evidence="3" type="ORF">BOX15_Mlig002610g2</name>
    <name evidence="2" type="ORF">BOX15_Mlig002610g3</name>
</gene>
<evidence type="ECO:0000313" key="4">
    <source>
        <dbReference type="EMBL" id="PAA71963.1"/>
    </source>
</evidence>
<proteinExistence type="predicted"/>
<feature type="signal peptide" evidence="1">
    <location>
        <begin position="1"/>
        <end position="26"/>
    </location>
</feature>
<evidence type="ECO:0008006" key="6">
    <source>
        <dbReference type="Google" id="ProtNLM"/>
    </source>
</evidence>
<evidence type="ECO:0000313" key="5">
    <source>
        <dbReference type="Proteomes" id="UP000215902"/>
    </source>
</evidence>
<dbReference type="EMBL" id="NIVC01001672">
    <property type="protein sequence ID" value="PAA65225.1"/>
    <property type="molecule type" value="Genomic_DNA"/>
</dbReference>
<comment type="caution">
    <text evidence="2">The sequence shown here is derived from an EMBL/GenBank/DDBJ whole genome shotgun (WGS) entry which is preliminary data.</text>
</comment>
<dbReference type="Proteomes" id="UP000215902">
    <property type="component" value="Unassembled WGS sequence"/>
</dbReference>
<keyword evidence="5" id="KW-1185">Reference proteome</keyword>
<dbReference type="PROSITE" id="PS51257">
    <property type="entry name" value="PROKAR_LIPOPROTEIN"/>
    <property type="match status" value="1"/>
</dbReference>